<keyword evidence="2" id="KW-1185">Reference proteome</keyword>
<dbReference type="OrthoDB" id="10251048at2759"/>
<dbReference type="GeneID" id="7834938"/>
<sequence>MRRIPAIISDIDGVLVRGKVPIPRVAKTLSYIRQPLKNIFQSTPLPFKNSRIPFICLTNGGGMLEEDKAHSINEILNLQENVQLHQENLLLNFTPLRPVLSGQYKEKLILIAGYGKVNEIAQSCGLKNFISMEEFCSLYPQQVEQYQRQRMSKEEAWEKVKNRIDLKKFPINLEKIPSFDGIFILNDPVYWEDCIQVITNQIYHQDYLQSFNNKNDSEKSQKHIEIFTVNNDITYADTFRLNRLAFGPFTYTLQRVSKELHNQNLNIHIYGKPSMLTYDYAKNHLQTLSEDSIGNIYMIGDNPKSDIRGGNNNGCVSILVKQILIFQILFKTLYFKRSGVFSGINDAEDPAQHVVEDFHDAIKLIFEKENIPFSLIL</sequence>
<dbReference type="KEGG" id="tet:TTHERM_00561740"/>
<dbReference type="GO" id="GO:0016791">
    <property type="term" value="F:phosphatase activity"/>
    <property type="evidence" value="ECO:0007669"/>
    <property type="project" value="TreeGrafter"/>
</dbReference>
<dbReference type="InterPro" id="IPR006353">
    <property type="entry name" value="HAD-SF_hydro_IIA_CECR5"/>
</dbReference>
<dbReference type="AlphaFoldDB" id="I7LU64"/>
<dbReference type="EMBL" id="GG662808">
    <property type="protein sequence ID" value="EAR89982.2"/>
    <property type="molecule type" value="Genomic_DNA"/>
</dbReference>
<dbReference type="Pfam" id="PF13344">
    <property type="entry name" value="Hydrolase_6"/>
    <property type="match status" value="1"/>
</dbReference>
<dbReference type="NCBIfam" id="TIGR01460">
    <property type="entry name" value="HAD-SF-IIA"/>
    <property type="match status" value="1"/>
</dbReference>
<reference evidence="2" key="1">
    <citation type="journal article" date="2006" name="PLoS Biol.">
        <title>Macronuclear genome sequence of the ciliate Tetrahymena thermophila, a model eukaryote.</title>
        <authorList>
            <person name="Eisen J.A."/>
            <person name="Coyne R.S."/>
            <person name="Wu M."/>
            <person name="Wu D."/>
            <person name="Thiagarajan M."/>
            <person name="Wortman J.R."/>
            <person name="Badger J.H."/>
            <person name="Ren Q."/>
            <person name="Amedeo P."/>
            <person name="Jones K.M."/>
            <person name="Tallon L.J."/>
            <person name="Delcher A.L."/>
            <person name="Salzberg S.L."/>
            <person name="Silva J.C."/>
            <person name="Haas B.J."/>
            <person name="Majoros W.H."/>
            <person name="Farzad M."/>
            <person name="Carlton J.M."/>
            <person name="Smith R.K. Jr."/>
            <person name="Garg J."/>
            <person name="Pearlman R.E."/>
            <person name="Karrer K.M."/>
            <person name="Sun L."/>
            <person name="Manning G."/>
            <person name="Elde N.C."/>
            <person name="Turkewitz A.P."/>
            <person name="Asai D.J."/>
            <person name="Wilkes D.E."/>
            <person name="Wang Y."/>
            <person name="Cai H."/>
            <person name="Collins K."/>
            <person name="Stewart B.A."/>
            <person name="Lee S.R."/>
            <person name="Wilamowska K."/>
            <person name="Weinberg Z."/>
            <person name="Ruzzo W.L."/>
            <person name="Wloga D."/>
            <person name="Gaertig J."/>
            <person name="Frankel J."/>
            <person name="Tsao C.-C."/>
            <person name="Gorovsky M.A."/>
            <person name="Keeling P.J."/>
            <person name="Waller R.F."/>
            <person name="Patron N.J."/>
            <person name="Cherry J.M."/>
            <person name="Stover N.A."/>
            <person name="Krieger C.J."/>
            <person name="del Toro C."/>
            <person name="Ryder H.F."/>
            <person name="Williamson S.C."/>
            <person name="Barbeau R.A."/>
            <person name="Hamilton E.P."/>
            <person name="Orias E."/>
        </authorList>
    </citation>
    <scope>NUCLEOTIDE SEQUENCE [LARGE SCALE GENOMIC DNA]</scope>
    <source>
        <strain evidence="2">SB210</strain>
    </source>
</reference>
<dbReference type="PANTHER" id="PTHR19288:SF93">
    <property type="entry name" value="FI11325P-RELATED"/>
    <property type="match status" value="1"/>
</dbReference>
<organism evidence="1 2">
    <name type="scientific">Tetrahymena thermophila (strain SB210)</name>
    <dbReference type="NCBI Taxonomy" id="312017"/>
    <lineage>
        <taxon>Eukaryota</taxon>
        <taxon>Sar</taxon>
        <taxon>Alveolata</taxon>
        <taxon>Ciliophora</taxon>
        <taxon>Intramacronucleata</taxon>
        <taxon>Oligohymenophorea</taxon>
        <taxon>Hymenostomatida</taxon>
        <taxon>Tetrahymenina</taxon>
        <taxon>Tetrahymenidae</taxon>
        <taxon>Tetrahymena</taxon>
    </lineage>
</organism>
<accession>I7LU64</accession>
<dbReference type="SUPFAM" id="SSF56784">
    <property type="entry name" value="HAD-like"/>
    <property type="match status" value="1"/>
</dbReference>
<dbReference type="eggNOG" id="KOG1618">
    <property type="taxonomic scope" value="Eukaryota"/>
</dbReference>
<dbReference type="RefSeq" id="XP_001010227.2">
    <property type="nucleotide sequence ID" value="XM_001010227.2"/>
</dbReference>
<evidence type="ECO:0000313" key="2">
    <source>
        <dbReference type="Proteomes" id="UP000009168"/>
    </source>
</evidence>
<dbReference type="Pfam" id="PF13242">
    <property type="entry name" value="Hydrolase_like"/>
    <property type="match status" value="1"/>
</dbReference>
<proteinExistence type="predicted"/>
<dbReference type="GO" id="GO:0005737">
    <property type="term" value="C:cytoplasm"/>
    <property type="evidence" value="ECO:0007669"/>
    <property type="project" value="TreeGrafter"/>
</dbReference>
<dbReference type="InterPro" id="IPR036412">
    <property type="entry name" value="HAD-like_sf"/>
</dbReference>
<dbReference type="STRING" id="312017.I7LU64"/>
<dbReference type="Gene3D" id="3.40.50.1000">
    <property type="entry name" value="HAD superfamily/HAD-like"/>
    <property type="match status" value="2"/>
</dbReference>
<name>I7LU64_TETTS</name>
<dbReference type="NCBIfam" id="TIGR01456">
    <property type="entry name" value="CECR5"/>
    <property type="match status" value="1"/>
</dbReference>
<dbReference type="InterPro" id="IPR023214">
    <property type="entry name" value="HAD_sf"/>
</dbReference>
<dbReference type="InterPro" id="IPR006357">
    <property type="entry name" value="HAD-SF_hydro_IIA"/>
</dbReference>
<evidence type="ECO:0000313" key="1">
    <source>
        <dbReference type="EMBL" id="EAR89982.2"/>
    </source>
</evidence>
<dbReference type="PANTHER" id="PTHR19288">
    <property type="entry name" value="4-NITROPHENYLPHOSPHATASE-RELATED"/>
    <property type="match status" value="1"/>
</dbReference>
<keyword evidence="1" id="KW-0378">Hydrolase</keyword>
<dbReference type="Proteomes" id="UP000009168">
    <property type="component" value="Unassembled WGS sequence"/>
</dbReference>
<gene>
    <name evidence="1" type="ORF">TTHERM_00561740</name>
</gene>
<protein>
    <submittedName>
        <fullName evidence="1">HAD-family sub IIA hydrolase, TIGR01456, CECR5 containing protein</fullName>
    </submittedName>
</protein>
<dbReference type="InParanoid" id="I7LU64"/>